<dbReference type="Gene3D" id="3.30.70.1150">
    <property type="entry name" value="ACT-like. Chain A, domain 2"/>
    <property type="match status" value="1"/>
</dbReference>
<evidence type="ECO:0000256" key="2">
    <source>
        <dbReference type="ARBA" id="ARBA00048670"/>
    </source>
</evidence>
<dbReference type="SUPFAM" id="SSF55021">
    <property type="entry name" value="ACT-like"/>
    <property type="match status" value="2"/>
</dbReference>
<dbReference type="InterPro" id="IPR019455">
    <property type="entry name" value="Acetolactate_synth_ssu_C"/>
</dbReference>
<dbReference type="GO" id="GO:0005829">
    <property type="term" value="C:cytosol"/>
    <property type="evidence" value="ECO:0007669"/>
    <property type="project" value="TreeGrafter"/>
</dbReference>
<evidence type="ECO:0000313" key="6">
    <source>
        <dbReference type="EMBL" id="RZI02474.1"/>
    </source>
</evidence>
<dbReference type="InterPro" id="IPR002912">
    <property type="entry name" value="ACT_dom"/>
</dbReference>
<dbReference type="PANTHER" id="PTHR30239">
    <property type="entry name" value="ACETOLACTATE SYNTHASE SMALL SUBUNIT"/>
    <property type="match status" value="1"/>
</dbReference>
<reference evidence="6 7" key="1">
    <citation type="submission" date="2018-11" db="EMBL/GenBank/DDBJ databases">
        <title>Genomic profiling of Staphylococcus species from a Poultry farm system in KwaZulu-Natal, South Africa.</title>
        <authorList>
            <person name="Amoako D.G."/>
            <person name="Somboro A.M."/>
            <person name="Abia A.L.K."/>
            <person name="Bester L.A."/>
            <person name="Essack S.Y."/>
        </authorList>
    </citation>
    <scope>NUCLEOTIDE SEQUENCE [LARGE SCALE GENOMIC DNA]</scope>
    <source>
        <strain evidence="6 7">SA11</strain>
    </source>
</reference>
<evidence type="ECO:0000313" key="8">
    <source>
        <dbReference type="Proteomes" id="UP000595942"/>
    </source>
</evidence>
<protein>
    <recommendedName>
        <fullName evidence="3">Acetolactate synthase small subunit</fullName>
        <shortName evidence="3">AHAS</shortName>
        <shortName evidence="3">ALS</shortName>
        <ecNumber evidence="3">2.2.1.6</ecNumber>
    </recommendedName>
    <alternativeName>
        <fullName evidence="3">Acetohydroxy-acid synthase small subunit</fullName>
    </alternativeName>
</protein>
<comment type="function">
    <text evidence="3">Catalyzes the conversion of 2 pyruvate molecules into acetolactate in the first common step of the biosynthetic pathway of the branched-amino acids such as leucine, isoleucine, and valine.</text>
</comment>
<evidence type="ECO:0000256" key="3">
    <source>
        <dbReference type="RuleBase" id="RU368092"/>
    </source>
</evidence>
<keyword evidence="3" id="KW-0100">Branched-chain amino acid biosynthesis</keyword>
<gene>
    <name evidence="6" type="primary">ilvN</name>
    <name evidence="6" type="ORF">EIG99_06145</name>
    <name evidence="5" type="ORF">I6J05_06070</name>
</gene>
<dbReference type="EMBL" id="RQTE01000099">
    <property type="protein sequence ID" value="RZI02474.1"/>
    <property type="molecule type" value="Genomic_DNA"/>
</dbReference>
<dbReference type="InterPro" id="IPR004789">
    <property type="entry name" value="Acetalactate_synth_ssu"/>
</dbReference>
<dbReference type="UniPathway" id="UPA00047">
    <property type="reaction ID" value="UER00055"/>
</dbReference>
<dbReference type="EC" id="2.2.1.6" evidence="3"/>
<comment type="pathway">
    <text evidence="3">Amino-acid biosynthesis; L-isoleucine biosynthesis; L-isoleucine from 2-oxobutanoate: step 1/4.</text>
</comment>
<dbReference type="UniPathway" id="UPA00049">
    <property type="reaction ID" value="UER00059"/>
</dbReference>
<dbReference type="Pfam" id="PF22629">
    <property type="entry name" value="ACT_AHAS_ss"/>
    <property type="match status" value="1"/>
</dbReference>
<dbReference type="GO" id="GO:0009097">
    <property type="term" value="P:isoleucine biosynthetic process"/>
    <property type="evidence" value="ECO:0007669"/>
    <property type="project" value="UniProtKB-UniRule"/>
</dbReference>
<comment type="similarity">
    <text evidence="3">Belongs to the acetolactate synthase small subunit family.</text>
</comment>
<dbReference type="OrthoDB" id="9787365at2"/>
<dbReference type="RefSeq" id="WP_047132786.1">
    <property type="nucleotide sequence ID" value="NZ_CP015114.1"/>
</dbReference>
<name>A0A143PDM8_9STAP</name>
<dbReference type="Pfam" id="PF10369">
    <property type="entry name" value="ALS_ss_C"/>
    <property type="match status" value="1"/>
</dbReference>
<dbReference type="GO" id="GO:1990610">
    <property type="term" value="F:acetolactate synthase regulator activity"/>
    <property type="evidence" value="ECO:0007669"/>
    <property type="project" value="UniProtKB-UniRule"/>
</dbReference>
<evidence type="ECO:0000313" key="7">
    <source>
        <dbReference type="Proteomes" id="UP000293854"/>
    </source>
</evidence>
<dbReference type="Proteomes" id="UP000595942">
    <property type="component" value="Chromosome"/>
</dbReference>
<dbReference type="NCBIfam" id="TIGR00119">
    <property type="entry name" value="acolac_sm"/>
    <property type="match status" value="1"/>
</dbReference>
<dbReference type="GO" id="GO:0009099">
    <property type="term" value="P:L-valine biosynthetic process"/>
    <property type="evidence" value="ECO:0007669"/>
    <property type="project" value="UniProtKB-UniRule"/>
</dbReference>
<dbReference type="Proteomes" id="UP000293854">
    <property type="component" value="Unassembled WGS sequence"/>
</dbReference>
<comment type="pathway">
    <text evidence="3">Amino-acid biosynthesis; L-valine biosynthesis; L-valine from pyruvate: step 1/4.</text>
</comment>
<feature type="domain" description="ACT" evidence="4">
    <location>
        <begin position="4"/>
        <end position="79"/>
    </location>
</feature>
<dbReference type="GO" id="GO:0003984">
    <property type="term" value="F:acetolactate synthase activity"/>
    <property type="evidence" value="ECO:0007669"/>
    <property type="project" value="UniProtKB-UniRule"/>
</dbReference>
<dbReference type="AlphaFoldDB" id="A0A143PDM8"/>
<keyword evidence="8" id="KW-1185">Reference proteome</keyword>
<sequence>MRRTFKTQVLDKSGTLNRLTSTFLRRQFNIVTLSVTPSTTPGISDLTFVAELDEADQVQSLIRHLEKQVNVLTVQDITDTSTYSVELLLVKVATPSENENLYELIQQSDALVSVLKEEDGFTYLQAAGSETALNQLLEQLSSLEIKQVSRTGTAALL</sequence>
<comment type="catalytic activity">
    <reaction evidence="2 3">
        <text>2 pyruvate + H(+) = (2S)-2-acetolactate + CO2</text>
        <dbReference type="Rhea" id="RHEA:25249"/>
        <dbReference type="ChEBI" id="CHEBI:15361"/>
        <dbReference type="ChEBI" id="CHEBI:15378"/>
        <dbReference type="ChEBI" id="CHEBI:16526"/>
        <dbReference type="ChEBI" id="CHEBI:58476"/>
        <dbReference type="EC" id="2.2.1.6"/>
    </reaction>
</comment>
<dbReference type="InterPro" id="IPR054480">
    <property type="entry name" value="AHAS_small-like_ACT"/>
</dbReference>
<evidence type="ECO:0000259" key="4">
    <source>
        <dbReference type="PROSITE" id="PS51671"/>
    </source>
</evidence>
<dbReference type="EMBL" id="CP068073">
    <property type="protein sequence ID" value="QQS83850.1"/>
    <property type="molecule type" value="Genomic_DNA"/>
</dbReference>
<accession>A0A143PDM8</accession>
<dbReference type="InterPro" id="IPR027271">
    <property type="entry name" value="Acetolactate_synth/TF_NikR_C"/>
</dbReference>
<reference evidence="5 8" key="2">
    <citation type="submission" date="2021-01" db="EMBL/GenBank/DDBJ databases">
        <title>FDA dAtabase for Regulatory Grade micrObial Sequences (FDA-ARGOS): Supporting development and validation of Infectious Disease Dx tests.</title>
        <authorList>
            <person name="Sproer C."/>
            <person name="Gronow S."/>
            <person name="Severitt S."/>
            <person name="Schroder I."/>
            <person name="Tallon L."/>
            <person name="Sadzewicz L."/>
            <person name="Zhao X."/>
            <person name="Boylan J."/>
            <person name="Ott S."/>
            <person name="Bowen H."/>
            <person name="Vavikolanu K."/>
            <person name="Mehta A."/>
            <person name="Aluvathingal J."/>
            <person name="Nadendla S."/>
            <person name="Lowell S."/>
            <person name="Myers T."/>
            <person name="Yan Y."/>
            <person name="Sichtig H."/>
        </authorList>
    </citation>
    <scope>NUCLEOTIDE SEQUENCE [LARGE SCALE GENOMIC DNA]</scope>
    <source>
        <strain evidence="5 8">FDAARGOS_1148</strain>
    </source>
</reference>
<dbReference type="PROSITE" id="PS51671">
    <property type="entry name" value="ACT"/>
    <property type="match status" value="1"/>
</dbReference>
<dbReference type="InterPro" id="IPR045865">
    <property type="entry name" value="ACT-like_dom_sf"/>
</dbReference>
<keyword evidence="3" id="KW-0028">Amino-acid biosynthesis</keyword>
<comment type="subunit">
    <text evidence="1 3">Dimer of large and small chains.</text>
</comment>
<evidence type="ECO:0000256" key="1">
    <source>
        <dbReference type="ARBA" id="ARBA00011744"/>
    </source>
</evidence>
<keyword evidence="3 6" id="KW-0808">Transferase</keyword>
<dbReference type="KEGG" id="scv:A4G25_12390"/>
<organism evidence="6 7">
    <name type="scientific">Staphylococcus condimenti</name>
    <dbReference type="NCBI Taxonomy" id="70255"/>
    <lineage>
        <taxon>Bacteria</taxon>
        <taxon>Bacillati</taxon>
        <taxon>Bacillota</taxon>
        <taxon>Bacilli</taxon>
        <taxon>Bacillales</taxon>
        <taxon>Staphylococcaceae</taxon>
        <taxon>Staphylococcus</taxon>
    </lineage>
</organism>
<dbReference type="Gene3D" id="3.30.70.260">
    <property type="match status" value="1"/>
</dbReference>
<evidence type="ECO:0000313" key="5">
    <source>
        <dbReference type="EMBL" id="QQS83850.1"/>
    </source>
</evidence>
<dbReference type="GeneID" id="93726160"/>
<dbReference type="PANTHER" id="PTHR30239:SF0">
    <property type="entry name" value="ACETOLACTATE SYNTHASE SMALL SUBUNIT 1, CHLOROPLASTIC"/>
    <property type="match status" value="1"/>
</dbReference>
<proteinExistence type="inferred from homology"/>